<evidence type="ECO:0000256" key="5">
    <source>
        <dbReference type="ARBA" id="ARBA00022801"/>
    </source>
</evidence>
<dbReference type="InterPro" id="IPR000375">
    <property type="entry name" value="Dynamin_stalk"/>
</dbReference>
<dbReference type="CDD" id="cd08771">
    <property type="entry name" value="DLP_1"/>
    <property type="match status" value="1"/>
</dbReference>
<dbReference type="AlphaFoldDB" id="B0X3Q4"/>
<dbReference type="GO" id="GO:0016185">
    <property type="term" value="P:synaptic vesicle budding from presynaptic endocytic zone membrane"/>
    <property type="evidence" value="ECO:0007669"/>
    <property type="project" value="TreeGrafter"/>
</dbReference>
<dbReference type="GO" id="GO:0005874">
    <property type="term" value="C:microtubule"/>
    <property type="evidence" value="ECO:0007669"/>
    <property type="project" value="UniProtKB-KW"/>
</dbReference>
<organism>
    <name type="scientific">Culex quinquefasciatus</name>
    <name type="common">Southern house mosquito</name>
    <name type="synonym">Culex pungens</name>
    <dbReference type="NCBI Taxonomy" id="7176"/>
    <lineage>
        <taxon>Eukaryota</taxon>
        <taxon>Metazoa</taxon>
        <taxon>Ecdysozoa</taxon>
        <taxon>Arthropoda</taxon>
        <taxon>Hexapoda</taxon>
        <taxon>Insecta</taxon>
        <taxon>Pterygota</taxon>
        <taxon>Neoptera</taxon>
        <taxon>Endopterygota</taxon>
        <taxon>Diptera</taxon>
        <taxon>Nematocera</taxon>
        <taxon>Culicoidea</taxon>
        <taxon>Culicidae</taxon>
        <taxon>Culicinae</taxon>
        <taxon>Culicini</taxon>
        <taxon>Culex</taxon>
        <taxon>Culex</taxon>
    </lineage>
</organism>
<dbReference type="Pfam" id="PF01031">
    <property type="entry name" value="Dynamin_M"/>
    <property type="match status" value="1"/>
</dbReference>
<evidence type="ECO:0000313" key="10">
    <source>
        <dbReference type="EMBL" id="EDS39946.1"/>
    </source>
</evidence>
<dbReference type="InterPro" id="IPR030381">
    <property type="entry name" value="G_DYNAMIN_dom"/>
</dbReference>
<keyword evidence="6" id="KW-0342">GTP-binding</keyword>
<dbReference type="GO" id="GO:0031623">
    <property type="term" value="P:receptor internalization"/>
    <property type="evidence" value="ECO:0007669"/>
    <property type="project" value="TreeGrafter"/>
</dbReference>
<evidence type="ECO:0000256" key="7">
    <source>
        <dbReference type="ARBA" id="ARBA00023175"/>
    </source>
</evidence>
<dbReference type="PANTHER" id="PTHR11566:SF212">
    <property type="entry name" value="DYNAMIN"/>
    <property type="match status" value="1"/>
</dbReference>
<dbReference type="GO" id="GO:0098793">
    <property type="term" value="C:presynapse"/>
    <property type="evidence" value="ECO:0007669"/>
    <property type="project" value="GOC"/>
</dbReference>
<dbReference type="GO" id="GO:0005886">
    <property type="term" value="C:plasma membrane"/>
    <property type="evidence" value="ECO:0007669"/>
    <property type="project" value="TreeGrafter"/>
</dbReference>
<evidence type="ECO:0000256" key="6">
    <source>
        <dbReference type="ARBA" id="ARBA00023134"/>
    </source>
</evidence>
<feature type="region of interest" description="Disordered" evidence="8">
    <location>
        <begin position="218"/>
        <end position="245"/>
    </location>
</feature>
<keyword evidence="12" id="KW-1185">Reference proteome</keyword>
<dbReference type="SUPFAM" id="SSF52540">
    <property type="entry name" value="P-loop containing nucleoside triphosphate hydrolases"/>
    <property type="match status" value="1"/>
</dbReference>
<sequence>MDFDVATTSSKLKTEACIIRSSLAAQEGVQGQGAVGAWDTASKANGSCPRRMSNERFSFPHGVSGPKVRLFLFHKLCPVKETHPGHLLHFWLEKTTTTGMIKRLRPEPTFYFPIMKCAMTQMIQQPFETSYLRENLLGSRDDVLCCFWGSAGVMRSKSADFKRDPFGTRSLSGEFLFRITVRFRNAVTGIVNGSIEDSTPRLAVTYMHEQVKLKHDHNPFHESVGSGRQDCKSTRSEPYDSSSQHSNSLTEMCQLIQIAGRRRNSSLCPFLPCLSNDFTRTCLRFHPTRFCTSLAFYKPPMSVQPARGQDRSPGNPHEFDGRKQNSHSSISTVSSSKKNRQPAVVDVPSVLTRYSRALFFGRAFRRPWKFVCLFSRSTVIVLMEIDNVYRGEYGEFLHQKGKKFSNFDEIRQEIEAETDRVTGSNKGISTIPINLRVYSPHVLNLTLIDLPGLTKVPIGDQPADIENQIKGMIFQFIRKETCLILAVTPANTDLANSDALKLAKEVDPQGVRTIGVITKLDLMDEGTDARDILENKLLPLRRGYIGVVNRSQKDIEGRKDIHAALAAERKFFLSHPSYRHIADRLGTPYLQKVLNQQLTNHIRDTLPGLRDRLQKQCLTLEKDVEQYKHFRPDDPSIKTKAMLQSLVLRPSLRKRGGAGLLRLIVKDHQLLWSVDHNFQGARSGPRGSHSKGASPIGRSSQGGKAWSLSRALPTIHPHHVQNQYRCFSSELCEETRRNKSSFFAGSAVFFFLVDAKKKCGK</sequence>
<evidence type="ECO:0000256" key="2">
    <source>
        <dbReference type="ARBA" id="ARBA00022583"/>
    </source>
</evidence>
<gene>
    <name evidence="11" type="primary">6047186</name>
    <name evidence="10" type="ORF">CpipJ_CPIJ013552</name>
</gene>
<dbReference type="PROSITE" id="PS51718">
    <property type="entry name" value="G_DYNAMIN_2"/>
    <property type="match status" value="1"/>
</dbReference>
<feature type="domain" description="Dynamin-type G" evidence="9">
    <location>
        <begin position="321"/>
        <end position="607"/>
    </location>
</feature>
<keyword evidence="2" id="KW-0254">Endocytosis</keyword>
<keyword evidence="3" id="KW-0493">Microtubule</keyword>
<protein>
    <recommendedName>
        <fullName evidence="1">dynamin GTPase</fullName>
        <ecNumber evidence="1">3.6.5.5</ecNumber>
    </recommendedName>
</protein>
<feature type="compositionally biased region" description="Low complexity" evidence="8">
    <location>
        <begin position="326"/>
        <end position="336"/>
    </location>
</feature>
<evidence type="ECO:0000256" key="1">
    <source>
        <dbReference type="ARBA" id="ARBA00011980"/>
    </source>
</evidence>
<dbReference type="PANTHER" id="PTHR11566">
    <property type="entry name" value="DYNAMIN"/>
    <property type="match status" value="1"/>
</dbReference>
<dbReference type="SMART" id="SM00053">
    <property type="entry name" value="DYNc"/>
    <property type="match status" value="1"/>
</dbReference>
<keyword evidence="7" id="KW-0505">Motor protein</keyword>
<evidence type="ECO:0000259" key="9">
    <source>
        <dbReference type="PROSITE" id="PS51718"/>
    </source>
</evidence>
<name>B0X3Q4_CULQU</name>
<dbReference type="Proteomes" id="UP000002320">
    <property type="component" value="Unassembled WGS sequence"/>
</dbReference>
<dbReference type="VEuPathDB" id="VectorBase:CQUJHB018255"/>
<dbReference type="KEGG" id="cqu:CpipJ_CPIJ013552"/>
<dbReference type="EMBL" id="DS232319">
    <property type="protein sequence ID" value="EDS39946.1"/>
    <property type="molecule type" value="Genomic_DNA"/>
</dbReference>
<dbReference type="GO" id="GO:0003924">
    <property type="term" value="F:GTPase activity"/>
    <property type="evidence" value="ECO:0007669"/>
    <property type="project" value="InterPro"/>
</dbReference>
<reference evidence="10" key="1">
    <citation type="submission" date="2007-03" db="EMBL/GenBank/DDBJ databases">
        <title>Annotation of Culex pipiens quinquefasciatus.</title>
        <authorList>
            <consortium name="The Broad Institute Genome Sequencing Platform"/>
            <person name="Atkinson P.W."/>
            <person name="Hemingway J."/>
            <person name="Christensen B.M."/>
            <person name="Higgs S."/>
            <person name="Kodira C."/>
            <person name="Hannick L."/>
            <person name="Megy K."/>
            <person name="O'Leary S."/>
            <person name="Pearson M."/>
            <person name="Haas B.J."/>
            <person name="Mauceli E."/>
            <person name="Wortman J.R."/>
            <person name="Lee N.H."/>
            <person name="Guigo R."/>
            <person name="Stanke M."/>
            <person name="Alvarado L."/>
            <person name="Amedeo P."/>
            <person name="Antoine C.H."/>
            <person name="Arensburger P."/>
            <person name="Bidwell S.L."/>
            <person name="Crawford M."/>
            <person name="Camaro F."/>
            <person name="Devon K."/>
            <person name="Engels R."/>
            <person name="Hammond M."/>
            <person name="Howarth C."/>
            <person name="Koehrsen M."/>
            <person name="Lawson D."/>
            <person name="Montgomery P."/>
            <person name="Nene V."/>
            <person name="Nusbaum C."/>
            <person name="Puiu D."/>
            <person name="Romero-Severson J."/>
            <person name="Severson D.W."/>
            <person name="Shumway M."/>
            <person name="Sisk P."/>
            <person name="Stolte C."/>
            <person name="Zeng Q."/>
            <person name="Eisenstadt E."/>
            <person name="Fraser-Liggett C."/>
            <person name="Strausberg R."/>
            <person name="Galagan J."/>
            <person name="Birren B."/>
            <person name="Collins F.H."/>
        </authorList>
    </citation>
    <scope>NUCLEOTIDE SEQUENCE [LARGE SCALE GENOMIC DNA]</scope>
    <source>
        <strain evidence="10">JHB</strain>
    </source>
</reference>
<feature type="region of interest" description="Disordered" evidence="8">
    <location>
        <begin position="681"/>
        <end position="704"/>
    </location>
</feature>
<dbReference type="HOGENOM" id="CLU_366488_0_0_1"/>
<dbReference type="STRING" id="7176.B0X3Q4"/>
<dbReference type="InterPro" id="IPR001401">
    <property type="entry name" value="Dynamin_GTPase"/>
</dbReference>
<evidence type="ECO:0000313" key="12">
    <source>
        <dbReference type="Proteomes" id="UP000002320"/>
    </source>
</evidence>
<dbReference type="VEuPathDB" id="VectorBase:CPIJ013552"/>
<evidence type="ECO:0000256" key="3">
    <source>
        <dbReference type="ARBA" id="ARBA00022701"/>
    </source>
</evidence>
<dbReference type="FunFam" id="3.40.50.300:FF:000045">
    <property type="entry name" value="dynamin-1 isoform X2"/>
    <property type="match status" value="1"/>
</dbReference>
<evidence type="ECO:0000313" key="11">
    <source>
        <dbReference type="EnsemblMetazoa" id="CPIJ013552-PA"/>
    </source>
</evidence>
<dbReference type="Pfam" id="PF00350">
    <property type="entry name" value="Dynamin_N"/>
    <property type="match status" value="1"/>
</dbReference>
<evidence type="ECO:0000256" key="4">
    <source>
        <dbReference type="ARBA" id="ARBA00022741"/>
    </source>
</evidence>
<dbReference type="OrthoDB" id="5061070at2759"/>
<feature type="region of interest" description="Disordered" evidence="8">
    <location>
        <begin position="302"/>
        <end position="339"/>
    </location>
</feature>
<dbReference type="GO" id="GO:0005525">
    <property type="term" value="F:GTP binding"/>
    <property type="evidence" value="ECO:0007669"/>
    <property type="project" value="UniProtKB-KW"/>
</dbReference>
<dbReference type="Gene3D" id="3.40.50.300">
    <property type="entry name" value="P-loop containing nucleotide triphosphate hydrolases"/>
    <property type="match status" value="1"/>
</dbReference>
<dbReference type="PRINTS" id="PR00195">
    <property type="entry name" value="DYNAMIN"/>
</dbReference>
<dbReference type="InterPro" id="IPR022812">
    <property type="entry name" value="Dynamin"/>
</dbReference>
<dbReference type="GO" id="GO:0005737">
    <property type="term" value="C:cytoplasm"/>
    <property type="evidence" value="ECO:0007669"/>
    <property type="project" value="TreeGrafter"/>
</dbReference>
<proteinExistence type="predicted"/>
<reference evidence="11" key="2">
    <citation type="submission" date="2021-02" db="UniProtKB">
        <authorList>
            <consortium name="EnsemblMetazoa"/>
        </authorList>
    </citation>
    <scope>IDENTIFICATION</scope>
    <source>
        <strain evidence="11">JHB</strain>
    </source>
</reference>
<keyword evidence="4" id="KW-0547">Nucleotide-binding</keyword>
<feature type="compositionally biased region" description="Basic and acidic residues" evidence="8">
    <location>
        <begin position="229"/>
        <end position="238"/>
    </location>
</feature>
<keyword evidence="5" id="KW-0378">Hydrolase</keyword>
<dbReference type="InterPro" id="IPR045063">
    <property type="entry name" value="Dynamin_N"/>
</dbReference>
<dbReference type="InParanoid" id="B0X3Q4"/>
<dbReference type="GO" id="GO:0008017">
    <property type="term" value="F:microtubule binding"/>
    <property type="evidence" value="ECO:0007669"/>
    <property type="project" value="TreeGrafter"/>
</dbReference>
<accession>B0X3Q4</accession>
<dbReference type="EC" id="3.6.5.5" evidence="1"/>
<evidence type="ECO:0000256" key="8">
    <source>
        <dbReference type="SAM" id="MobiDB-lite"/>
    </source>
</evidence>
<dbReference type="InterPro" id="IPR027417">
    <property type="entry name" value="P-loop_NTPase"/>
</dbReference>
<dbReference type="eggNOG" id="KOG0446">
    <property type="taxonomic scope" value="Eukaryota"/>
</dbReference>
<dbReference type="EnsemblMetazoa" id="CPIJ013552-RA">
    <property type="protein sequence ID" value="CPIJ013552-PA"/>
    <property type="gene ID" value="CPIJ013552"/>
</dbReference>